<evidence type="ECO:0000256" key="2">
    <source>
        <dbReference type="SAM" id="Phobius"/>
    </source>
</evidence>
<dbReference type="Proteomes" id="UP001652621">
    <property type="component" value="Unplaced"/>
</dbReference>
<reference evidence="4" key="1">
    <citation type="submission" date="2025-08" db="UniProtKB">
        <authorList>
            <consortium name="RefSeq"/>
        </authorList>
    </citation>
    <scope>IDENTIFICATION</scope>
    <source>
        <strain evidence="4">Aabys</strain>
        <tissue evidence="4">Whole body</tissue>
    </source>
</reference>
<dbReference type="VEuPathDB" id="VectorBase:MDOMA2_004369"/>
<dbReference type="InterPro" id="IPR031720">
    <property type="entry name" value="DUF4728"/>
</dbReference>
<gene>
    <name evidence="4" type="primary">LOC101888177</name>
</gene>
<keyword evidence="2" id="KW-0472">Membrane</keyword>
<keyword evidence="2" id="KW-1133">Transmembrane helix</keyword>
<proteinExistence type="predicted"/>
<name>A0A9J7DC43_MUSDO</name>
<evidence type="ECO:0000256" key="1">
    <source>
        <dbReference type="SAM" id="MobiDB-lite"/>
    </source>
</evidence>
<accession>A0A9J7DC43</accession>
<dbReference type="RefSeq" id="XP_019890571.2">
    <property type="nucleotide sequence ID" value="XM_020035012.2"/>
</dbReference>
<dbReference type="Pfam" id="PF15860">
    <property type="entry name" value="DUF4728"/>
    <property type="match status" value="1"/>
</dbReference>
<feature type="region of interest" description="Disordered" evidence="1">
    <location>
        <begin position="157"/>
        <end position="177"/>
    </location>
</feature>
<evidence type="ECO:0000313" key="3">
    <source>
        <dbReference type="Proteomes" id="UP001652621"/>
    </source>
</evidence>
<dbReference type="VEuPathDB" id="VectorBase:MDOA007485"/>
<protein>
    <submittedName>
        <fullName evidence="4">Uncharacterized protein LOC101888177 isoform X1</fullName>
    </submittedName>
</protein>
<keyword evidence="2" id="KW-0812">Transmembrane</keyword>
<evidence type="ECO:0000313" key="4">
    <source>
        <dbReference type="RefSeq" id="XP_019890571.2"/>
    </source>
</evidence>
<dbReference type="GeneID" id="101888177"/>
<feature type="transmembrane region" description="Helical" evidence="2">
    <location>
        <begin position="108"/>
        <end position="126"/>
    </location>
</feature>
<feature type="transmembrane region" description="Helical" evidence="2">
    <location>
        <begin position="80"/>
        <end position="101"/>
    </location>
</feature>
<keyword evidence="3" id="KW-1185">Reference proteome</keyword>
<sequence length="177" mass="19864">MDLTLYAIVIGVLSCLLHIAVSGILIDLLVQLIRHNDSGNMNENHIIAASIVLSFVILMILLSLLLVIGAQKRRPDLMAGWIFFTIVGITMSIFSIVFGGFKLAKTPFCARIIYIILQILLWYPVYKLWKNLTVNDYAVIVNPPLLVQQASPRNYASTNDTADNENQRGYFRTPNVI</sequence>
<feature type="transmembrane region" description="Helical" evidence="2">
    <location>
        <begin position="45"/>
        <end position="68"/>
    </location>
</feature>
<feature type="transmembrane region" description="Helical" evidence="2">
    <location>
        <begin position="6"/>
        <end position="33"/>
    </location>
</feature>
<organism evidence="3 4">
    <name type="scientific">Musca domestica</name>
    <name type="common">House fly</name>
    <dbReference type="NCBI Taxonomy" id="7370"/>
    <lineage>
        <taxon>Eukaryota</taxon>
        <taxon>Metazoa</taxon>
        <taxon>Ecdysozoa</taxon>
        <taxon>Arthropoda</taxon>
        <taxon>Hexapoda</taxon>
        <taxon>Insecta</taxon>
        <taxon>Pterygota</taxon>
        <taxon>Neoptera</taxon>
        <taxon>Endopterygota</taxon>
        <taxon>Diptera</taxon>
        <taxon>Brachycera</taxon>
        <taxon>Muscomorpha</taxon>
        <taxon>Muscoidea</taxon>
        <taxon>Muscidae</taxon>
        <taxon>Musca</taxon>
    </lineage>
</organism>